<accession>A0A8S4S0P4</accession>
<protein>
    <submittedName>
        <fullName evidence="2">Jg24049 protein</fullName>
    </submittedName>
</protein>
<dbReference type="EMBL" id="CAKXAJ010025783">
    <property type="protein sequence ID" value="CAH2243937.1"/>
    <property type="molecule type" value="Genomic_DNA"/>
</dbReference>
<sequence>MGSSVVIKRRGGVMHVCLCRSEQVTKERERGRRRGGGRAAPQRRGRAARLLLLQVIRADYIATGRGSARGLR</sequence>
<dbReference type="AlphaFoldDB" id="A0A8S4S0P4"/>
<proteinExistence type="predicted"/>
<organism evidence="2 3">
    <name type="scientific">Pararge aegeria aegeria</name>
    <dbReference type="NCBI Taxonomy" id="348720"/>
    <lineage>
        <taxon>Eukaryota</taxon>
        <taxon>Metazoa</taxon>
        <taxon>Ecdysozoa</taxon>
        <taxon>Arthropoda</taxon>
        <taxon>Hexapoda</taxon>
        <taxon>Insecta</taxon>
        <taxon>Pterygota</taxon>
        <taxon>Neoptera</taxon>
        <taxon>Endopterygota</taxon>
        <taxon>Lepidoptera</taxon>
        <taxon>Glossata</taxon>
        <taxon>Ditrysia</taxon>
        <taxon>Papilionoidea</taxon>
        <taxon>Nymphalidae</taxon>
        <taxon>Satyrinae</taxon>
        <taxon>Satyrini</taxon>
        <taxon>Parargina</taxon>
        <taxon>Pararge</taxon>
    </lineage>
</organism>
<keyword evidence="3" id="KW-1185">Reference proteome</keyword>
<feature type="region of interest" description="Disordered" evidence="1">
    <location>
        <begin position="24"/>
        <end position="44"/>
    </location>
</feature>
<gene>
    <name evidence="2" type="primary">jg24049</name>
    <name evidence="2" type="ORF">PAEG_LOCUS19961</name>
</gene>
<evidence type="ECO:0000313" key="3">
    <source>
        <dbReference type="Proteomes" id="UP000838756"/>
    </source>
</evidence>
<evidence type="ECO:0000256" key="1">
    <source>
        <dbReference type="SAM" id="MobiDB-lite"/>
    </source>
</evidence>
<feature type="compositionally biased region" description="Basic residues" evidence="1">
    <location>
        <begin position="31"/>
        <end position="44"/>
    </location>
</feature>
<reference evidence="2" key="1">
    <citation type="submission" date="2022-03" db="EMBL/GenBank/DDBJ databases">
        <authorList>
            <person name="Lindestad O."/>
        </authorList>
    </citation>
    <scope>NUCLEOTIDE SEQUENCE</scope>
</reference>
<dbReference type="Proteomes" id="UP000838756">
    <property type="component" value="Unassembled WGS sequence"/>
</dbReference>
<name>A0A8S4S0P4_9NEOP</name>
<comment type="caution">
    <text evidence="2">The sequence shown here is derived from an EMBL/GenBank/DDBJ whole genome shotgun (WGS) entry which is preliminary data.</text>
</comment>
<evidence type="ECO:0000313" key="2">
    <source>
        <dbReference type="EMBL" id="CAH2243937.1"/>
    </source>
</evidence>